<dbReference type="AlphaFoldDB" id="V6TJI4"/>
<dbReference type="VEuPathDB" id="GiardiaDB:QR46_4016"/>
<dbReference type="Proteomes" id="UP000018320">
    <property type="component" value="Unassembled WGS sequence"/>
</dbReference>
<organism evidence="1 2">
    <name type="scientific">Giardia intestinalis</name>
    <name type="common">Giardia lamblia</name>
    <dbReference type="NCBI Taxonomy" id="5741"/>
    <lineage>
        <taxon>Eukaryota</taxon>
        <taxon>Metamonada</taxon>
        <taxon>Diplomonadida</taxon>
        <taxon>Hexamitidae</taxon>
        <taxon>Giardiinae</taxon>
        <taxon>Giardia</taxon>
    </lineage>
</organism>
<gene>
    <name evidence="1" type="ORF">DHA2_150214</name>
</gene>
<sequence length="158" mass="18078">MICANAFNLMDRILDAIFQRIATRGHLVEQDFSDLQCFYPEELEHVAMLLDSTQHITVYRPARGLFGSVFYTVVDHAQICLVFPDEGYCSCCHPLRLQTKLPKENLCSRFSIMCTFCRHLLAVQIAIALKLPIKEESDQNQYETTFFTLISTVPGHLS</sequence>
<dbReference type="EMBL" id="AHGT01000008">
    <property type="protein sequence ID" value="ESU38926.1"/>
    <property type="molecule type" value="Genomic_DNA"/>
</dbReference>
<name>V6TJI4_GIAIN</name>
<dbReference type="VEuPathDB" id="GiardiaDB:GL50803_0027024"/>
<comment type="caution">
    <text evidence="1">The sequence shown here is derived from an EMBL/GenBank/DDBJ whole genome shotgun (WGS) entry which is preliminary data.</text>
</comment>
<dbReference type="VEuPathDB" id="GiardiaDB:DHA2_150214"/>
<protein>
    <submittedName>
        <fullName evidence="1">Uncharacterized protein</fullName>
    </submittedName>
</protein>
<evidence type="ECO:0000313" key="1">
    <source>
        <dbReference type="EMBL" id="ESU38926.1"/>
    </source>
</evidence>
<accession>V6TJI4</accession>
<reference evidence="2" key="1">
    <citation type="submission" date="2012-02" db="EMBL/GenBank/DDBJ databases">
        <title>Genome sequencing of Giardia lamblia Genotypes A2 and B isolates (DH and GS) and comparative analysis with the genomes of Genotypes A1 and E (WB and Pig).</title>
        <authorList>
            <person name="Adam R."/>
            <person name="Dahlstrom E."/>
            <person name="Martens C."/>
            <person name="Bruno D."/>
            <person name="Barbian K."/>
            <person name="Porcella S.F."/>
            <person name="Nash T."/>
        </authorList>
    </citation>
    <scope>NUCLEOTIDE SEQUENCE</scope>
    <source>
        <strain evidence="2">DH</strain>
    </source>
</reference>
<dbReference type="VEuPathDB" id="GiardiaDB:GL50581_4632"/>
<proteinExistence type="predicted"/>
<reference evidence="1 2" key="2">
    <citation type="journal article" date="2013" name="Genome Biol. Evol.">
        <title>Genome sequencing of Giardia lamblia genotypes A2 and B isolates (DH and GS) and comparative analysis with the genomes of genotypes A1 and E (WB and Pig).</title>
        <authorList>
            <person name="Adam R.D."/>
            <person name="Dahlstrom E.W."/>
            <person name="Martens C.A."/>
            <person name="Bruno D.P."/>
            <person name="Barbian K.D."/>
            <person name="Ricklefs S.M."/>
            <person name="Hernandez M.M."/>
            <person name="Narla N.P."/>
            <person name="Patel R.B."/>
            <person name="Porcella S.F."/>
            <person name="Nash T.E."/>
        </authorList>
    </citation>
    <scope>NUCLEOTIDE SEQUENCE [LARGE SCALE GENOMIC DNA]</scope>
    <source>
        <strain evidence="1 2">DH</strain>
    </source>
</reference>
<evidence type="ECO:0000313" key="2">
    <source>
        <dbReference type="Proteomes" id="UP000018320"/>
    </source>
</evidence>